<evidence type="ECO:0000313" key="4">
    <source>
        <dbReference type="Proteomes" id="UP001327560"/>
    </source>
</evidence>
<proteinExistence type="predicted"/>
<feature type="compositionally biased region" description="Acidic residues" evidence="1">
    <location>
        <begin position="316"/>
        <end position="336"/>
    </location>
</feature>
<dbReference type="PANTHER" id="PTHR32166:SF74">
    <property type="entry name" value="OS05G0256350 PROTEIN"/>
    <property type="match status" value="1"/>
</dbReference>
<dbReference type="EMBL" id="CP136894">
    <property type="protein sequence ID" value="WOL06774.1"/>
    <property type="molecule type" value="Genomic_DNA"/>
</dbReference>
<evidence type="ECO:0000313" key="3">
    <source>
        <dbReference type="EMBL" id="WOL06774.1"/>
    </source>
</evidence>
<organism evidence="3 4">
    <name type="scientific">Canna indica</name>
    <name type="common">Indian-shot</name>
    <dbReference type="NCBI Taxonomy" id="4628"/>
    <lineage>
        <taxon>Eukaryota</taxon>
        <taxon>Viridiplantae</taxon>
        <taxon>Streptophyta</taxon>
        <taxon>Embryophyta</taxon>
        <taxon>Tracheophyta</taxon>
        <taxon>Spermatophyta</taxon>
        <taxon>Magnoliopsida</taxon>
        <taxon>Liliopsida</taxon>
        <taxon>Zingiberales</taxon>
        <taxon>Cannaceae</taxon>
        <taxon>Canna</taxon>
    </lineage>
</organism>
<dbReference type="Pfam" id="PF05699">
    <property type="entry name" value="Dimer_Tnp_hAT"/>
    <property type="match status" value="1"/>
</dbReference>
<gene>
    <name evidence="3" type="ORF">Cni_G15508</name>
</gene>
<dbReference type="SUPFAM" id="SSF53098">
    <property type="entry name" value="Ribonuclease H-like"/>
    <property type="match status" value="1"/>
</dbReference>
<dbReference type="Proteomes" id="UP001327560">
    <property type="component" value="Chromosome 5"/>
</dbReference>
<accession>A0AAQ3KDI0</accession>
<feature type="region of interest" description="Disordered" evidence="1">
    <location>
        <begin position="310"/>
        <end position="356"/>
    </location>
</feature>
<feature type="domain" description="HAT C-terminal dimerisation" evidence="2">
    <location>
        <begin position="149"/>
        <end position="211"/>
    </location>
</feature>
<name>A0AAQ3KDI0_9LILI</name>
<protein>
    <recommendedName>
        <fullName evidence="2">HAT C-terminal dimerisation domain-containing protein</fullName>
    </recommendedName>
</protein>
<dbReference type="InterPro" id="IPR008906">
    <property type="entry name" value="HATC_C_dom"/>
</dbReference>
<evidence type="ECO:0000256" key="1">
    <source>
        <dbReference type="SAM" id="MobiDB-lite"/>
    </source>
</evidence>
<dbReference type="AlphaFoldDB" id="A0AAQ3KDI0"/>
<sequence length="356" mass="41431">MVIQSRQWDTFMRPWIEQSSYASKVEAKVVEDIILVEKKFWNALKYCLNCVTPLVKVLRLGDGDSKPAMGYIYEAMDRAKEQIAKRLDNVEKRYKKIWEIIDKRWNYQLHRPLHASAYFLNPKFHYDPNFNADIEVKMGLYKTLDRLSLWWNSYGEECKELQSLAIRVLSLTCSATGCERNWSVFDQIHSKRRNRLEQQRLNALVFVKYNLQLESRQKLREAKGDTYDPICLSDLESDDEWITEREDPCLIEGNSWMDVDECFNIEEGGSSKKRKRGPRNINAYKIDKGKDNNVAILVEDNVIAKKNNKGKGILIEENEDNELGDGGESEEEDDEGIVLLDDSKNDSESDDFGLDD</sequence>
<dbReference type="PANTHER" id="PTHR32166">
    <property type="entry name" value="OSJNBA0013A04.12 PROTEIN"/>
    <property type="match status" value="1"/>
</dbReference>
<dbReference type="GO" id="GO:0046983">
    <property type="term" value="F:protein dimerization activity"/>
    <property type="evidence" value="ECO:0007669"/>
    <property type="project" value="InterPro"/>
</dbReference>
<dbReference type="InterPro" id="IPR012337">
    <property type="entry name" value="RNaseH-like_sf"/>
</dbReference>
<reference evidence="3 4" key="1">
    <citation type="submission" date="2023-10" db="EMBL/GenBank/DDBJ databases">
        <title>Chromosome-scale genome assembly provides insights into flower coloration mechanisms of Canna indica.</title>
        <authorList>
            <person name="Li C."/>
        </authorList>
    </citation>
    <scope>NUCLEOTIDE SEQUENCE [LARGE SCALE GENOMIC DNA]</scope>
    <source>
        <tissue evidence="3">Flower</tissue>
    </source>
</reference>
<evidence type="ECO:0000259" key="2">
    <source>
        <dbReference type="Pfam" id="PF05699"/>
    </source>
</evidence>
<keyword evidence="4" id="KW-1185">Reference proteome</keyword>